<keyword evidence="2" id="KW-1185">Reference proteome</keyword>
<gene>
    <name evidence="1" type="ORF">EDD75_0506</name>
</gene>
<dbReference type="SUPFAM" id="SSF55681">
    <property type="entry name" value="Class II aaRS and biotin synthetases"/>
    <property type="match status" value="1"/>
</dbReference>
<dbReference type="Proteomes" id="UP000282654">
    <property type="component" value="Unassembled WGS sequence"/>
</dbReference>
<reference evidence="1 2" key="1">
    <citation type="submission" date="2018-11" db="EMBL/GenBank/DDBJ databases">
        <title>Genomic Encyclopedia of Type Strains, Phase IV (KMG-IV): sequencing the most valuable type-strain genomes for metagenomic binning, comparative biology and taxonomic classification.</title>
        <authorList>
            <person name="Goeker M."/>
        </authorList>
    </citation>
    <scope>NUCLEOTIDE SEQUENCE [LARGE SCALE GENOMIC DNA]</scope>
    <source>
        <strain evidence="1 2">DSM 102936</strain>
    </source>
</reference>
<protein>
    <recommendedName>
        <fullName evidence="3">DUF366 family protein</fullName>
    </recommendedName>
</protein>
<accession>A0A3N5AWR4</accession>
<dbReference type="Pfam" id="PF04017">
    <property type="entry name" value="DUF366"/>
    <property type="match status" value="1"/>
</dbReference>
<evidence type="ECO:0000313" key="2">
    <source>
        <dbReference type="Proteomes" id="UP000282654"/>
    </source>
</evidence>
<dbReference type="OrthoDB" id="9788500at2"/>
<sequence>MVQTFFIEEPLTYDGQQLTSLWAFRHLRLQGDSIVAFRGACHVRQEALVDLADHLDGAFIYSPDMLHFLAEHFESDLEKGVLRQRLLVTLAKEILEEILGIAVKRRGDDLFVAQKKLSVSIATVTPVSVMIHFGLNVKTEGVPVPAVGLGELGLSEGAVRDFATRLLAAYAAEMKEVWLARCKVRGVP</sequence>
<proteinExistence type="predicted"/>
<dbReference type="AlphaFoldDB" id="A0A3N5AWR4"/>
<dbReference type="InterPro" id="IPR045864">
    <property type="entry name" value="aa-tRNA-synth_II/BPL/LPL"/>
</dbReference>
<evidence type="ECO:0000313" key="1">
    <source>
        <dbReference type="EMBL" id="RPF49686.1"/>
    </source>
</evidence>
<dbReference type="InterPro" id="IPR007162">
    <property type="entry name" value="DUF366"/>
</dbReference>
<name>A0A3N5AWR4_9THEO</name>
<dbReference type="Gene3D" id="3.30.930.10">
    <property type="entry name" value="Bira Bifunctional Protein, Domain 2"/>
    <property type="match status" value="1"/>
</dbReference>
<dbReference type="GO" id="GO:0140096">
    <property type="term" value="F:catalytic activity, acting on a protein"/>
    <property type="evidence" value="ECO:0007669"/>
    <property type="project" value="UniProtKB-ARBA"/>
</dbReference>
<dbReference type="EMBL" id="RKRE01000001">
    <property type="protein sequence ID" value="RPF49686.1"/>
    <property type="molecule type" value="Genomic_DNA"/>
</dbReference>
<dbReference type="PIRSF" id="PIRSF006503">
    <property type="entry name" value="UCP006503"/>
    <property type="match status" value="1"/>
</dbReference>
<organism evidence="1 2">
    <name type="scientific">Thermodesulfitimonas autotrophica</name>
    <dbReference type="NCBI Taxonomy" id="1894989"/>
    <lineage>
        <taxon>Bacteria</taxon>
        <taxon>Bacillati</taxon>
        <taxon>Bacillota</taxon>
        <taxon>Clostridia</taxon>
        <taxon>Thermoanaerobacterales</taxon>
        <taxon>Thermoanaerobacteraceae</taxon>
        <taxon>Thermodesulfitimonas</taxon>
    </lineage>
</organism>
<comment type="caution">
    <text evidence="1">The sequence shown here is derived from an EMBL/GenBank/DDBJ whole genome shotgun (WGS) entry which is preliminary data.</text>
</comment>
<evidence type="ECO:0008006" key="3">
    <source>
        <dbReference type="Google" id="ProtNLM"/>
    </source>
</evidence>
<dbReference type="RefSeq" id="WP_123927529.1">
    <property type="nucleotide sequence ID" value="NZ_RKRE01000001.1"/>
</dbReference>
<dbReference type="GO" id="GO:0016740">
    <property type="term" value="F:transferase activity"/>
    <property type="evidence" value="ECO:0007669"/>
    <property type="project" value="UniProtKB-ARBA"/>
</dbReference>